<gene>
    <name evidence="2" type="ORF">DFJ67_6910</name>
</gene>
<proteinExistence type="predicted"/>
<feature type="transmembrane region" description="Helical" evidence="1">
    <location>
        <begin position="54"/>
        <end position="72"/>
    </location>
</feature>
<keyword evidence="1" id="KW-0812">Transmembrane</keyword>
<dbReference type="EMBL" id="QUMQ01000001">
    <property type="protein sequence ID" value="REG00853.1"/>
    <property type="molecule type" value="Genomic_DNA"/>
</dbReference>
<keyword evidence="3" id="KW-1185">Reference proteome</keyword>
<organism evidence="2 3">
    <name type="scientific">Asanoa ferruginea</name>
    <dbReference type="NCBI Taxonomy" id="53367"/>
    <lineage>
        <taxon>Bacteria</taxon>
        <taxon>Bacillati</taxon>
        <taxon>Actinomycetota</taxon>
        <taxon>Actinomycetes</taxon>
        <taxon>Micromonosporales</taxon>
        <taxon>Micromonosporaceae</taxon>
        <taxon>Asanoa</taxon>
    </lineage>
</organism>
<evidence type="ECO:0000313" key="2">
    <source>
        <dbReference type="EMBL" id="REG00853.1"/>
    </source>
</evidence>
<dbReference type="Proteomes" id="UP000256913">
    <property type="component" value="Unassembled WGS sequence"/>
</dbReference>
<keyword evidence="1" id="KW-0472">Membrane</keyword>
<sequence length="78" mass="8520">MRSPKWLVPVAGSAVWAGSWYLMYLEITRWHHVKPSLAFNSDIAPGARPGLPLMVLYAACAASPLFALAGLGRARARR</sequence>
<keyword evidence="1" id="KW-1133">Transmembrane helix</keyword>
<evidence type="ECO:0000313" key="3">
    <source>
        <dbReference type="Proteomes" id="UP000256913"/>
    </source>
</evidence>
<accession>A0A3D9ZWC2</accession>
<comment type="caution">
    <text evidence="2">The sequence shown here is derived from an EMBL/GenBank/DDBJ whole genome shotgun (WGS) entry which is preliminary data.</text>
</comment>
<evidence type="ECO:0000256" key="1">
    <source>
        <dbReference type="SAM" id="Phobius"/>
    </source>
</evidence>
<name>A0A3D9ZWC2_9ACTN</name>
<protein>
    <submittedName>
        <fullName evidence="2">Uncharacterized protein</fullName>
    </submittedName>
</protein>
<dbReference type="RefSeq" id="WP_116072676.1">
    <property type="nucleotide sequence ID" value="NZ_BONB01000009.1"/>
</dbReference>
<dbReference type="AlphaFoldDB" id="A0A3D9ZWC2"/>
<feature type="transmembrane region" description="Helical" evidence="1">
    <location>
        <begin position="7"/>
        <end position="25"/>
    </location>
</feature>
<reference evidence="2 3" key="1">
    <citation type="submission" date="2018-08" db="EMBL/GenBank/DDBJ databases">
        <title>Sequencing the genomes of 1000 actinobacteria strains.</title>
        <authorList>
            <person name="Klenk H.-P."/>
        </authorList>
    </citation>
    <scope>NUCLEOTIDE SEQUENCE [LARGE SCALE GENOMIC DNA]</scope>
    <source>
        <strain evidence="2 3">DSM 44099</strain>
    </source>
</reference>
<dbReference type="OrthoDB" id="3638811at2"/>